<proteinExistence type="predicted"/>
<evidence type="ECO:0000313" key="1">
    <source>
        <dbReference type="EMBL" id="TBT83122.1"/>
    </source>
</evidence>
<accession>A0A4Q9KD02</accession>
<dbReference type="OrthoDB" id="4869642at2"/>
<dbReference type="RefSeq" id="WP_131169503.1">
    <property type="nucleotide sequence ID" value="NZ_SDMQ01000014.1"/>
</dbReference>
<sequence length="91" mass="9730">MTYRIPHRLGHVVLPPERDRPVAAYLMPLPDGDPVALHGTAALIWVVAAEGDPDVPAAVADLLGVDVDTIADETRAYLGSLLDARLLERAP</sequence>
<dbReference type="InterPro" id="IPR008792">
    <property type="entry name" value="PQQD"/>
</dbReference>
<dbReference type="Pfam" id="PF05402">
    <property type="entry name" value="PqqD"/>
    <property type="match status" value="1"/>
</dbReference>
<dbReference type="AlphaFoldDB" id="A0A4Q9KD02"/>
<keyword evidence="2" id="KW-1185">Reference proteome</keyword>
<dbReference type="EMBL" id="SDMQ01000014">
    <property type="protein sequence ID" value="TBT83122.1"/>
    <property type="molecule type" value="Genomic_DNA"/>
</dbReference>
<gene>
    <name evidence="1" type="ORF">ET989_12545</name>
</gene>
<reference evidence="1 2" key="1">
    <citation type="submission" date="2019-01" db="EMBL/GenBank/DDBJ databases">
        <title>Lactibacter flavus gen. nov., sp. nov., a novel bacterium of the family Propionibacteriaceae isolated from raw milk and dairy products.</title>
        <authorList>
            <person name="Huptas C."/>
            <person name="Wenning M."/>
            <person name="Breitenwieser F."/>
            <person name="Doll E."/>
            <person name="Von Neubeck M."/>
            <person name="Busse H.-J."/>
            <person name="Scherer S."/>
        </authorList>
    </citation>
    <scope>NUCLEOTIDE SEQUENCE [LARGE SCALE GENOMIC DNA]</scope>
    <source>
        <strain evidence="1 2">KCTC 33808</strain>
    </source>
</reference>
<organism evidence="1 2">
    <name type="scientific">Propioniciclava sinopodophylli</name>
    <dbReference type="NCBI Taxonomy" id="1837344"/>
    <lineage>
        <taxon>Bacteria</taxon>
        <taxon>Bacillati</taxon>
        <taxon>Actinomycetota</taxon>
        <taxon>Actinomycetes</taxon>
        <taxon>Propionibacteriales</taxon>
        <taxon>Propionibacteriaceae</taxon>
        <taxon>Propioniciclava</taxon>
    </lineage>
</organism>
<protein>
    <submittedName>
        <fullName evidence="1">PqqD family protein</fullName>
    </submittedName>
</protein>
<comment type="caution">
    <text evidence="1">The sequence shown here is derived from an EMBL/GenBank/DDBJ whole genome shotgun (WGS) entry which is preliminary data.</text>
</comment>
<dbReference type="Proteomes" id="UP000292373">
    <property type="component" value="Unassembled WGS sequence"/>
</dbReference>
<name>A0A4Q9KD02_9ACTN</name>
<evidence type="ECO:0000313" key="2">
    <source>
        <dbReference type="Proteomes" id="UP000292373"/>
    </source>
</evidence>